<dbReference type="InterPro" id="IPR018122">
    <property type="entry name" value="TF_fork_head_CS_1"/>
</dbReference>
<feature type="compositionally biased region" description="Low complexity" evidence="7">
    <location>
        <begin position="245"/>
        <end position="264"/>
    </location>
</feature>
<dbReference type="InterPro" id="IPR045912">
    <property type="entry name" value="FOXJ2/3-like"/>
</dbReference>
<keyword evidence="2" id="KW-0805">Transcription regulation</keyword>
<feature type="compositionally biased region" description="Low complexity" evidence="7">
    <location>
        <begin position="351"/>
        <end position="463"/>
    </location>
</feature>
<dbReference type="InterPro" id="IPR001766">
    <property type="entry name" value="Fork_head_dom"/>
</dbReference>
<reference evidence="9" key="1">
    <citation type="journal article" date="2021" name="Cell">
        <title>Tracing the genetic footprints of vertebrate landing in non-teleost ray-finned fishes.</title>
        <authorList>
            <person name="Bi X."/>
            <person name="Wang K."/>
            <person name="Yang L."/>
            <person name="Pan H."/>
            <person name="Jiang H."/>
            <person name="Wei Q."/>
            <person name="Fang M."/>
            <person name="Yu H."/>
            <person name="Zhu C."/>
            <person name="Cai Y."/>
            <person name="He Y."/>
            <person name="Gan X."/>
            <person name="Zeng H."/>
            <person name="Yu D."/>
            <person name="Zhu Y."/>
            <person name="Jiang H."/>
            <person name="Qiu Q."/>
            <person name="Yang H."/>
            <person name="Zhang Y.E."/>
            <person name="Wang W."/>
            <person name="Zhu M."/>
            <person name="He S."/>
            <person name="Zhang G."/>
        </authorList>
    </citation>
    <scope>NUCLEOTIDE SEQUENCE</scope>
    <source>
        <strain evidence="9">Pddl_001</strain>
    </source>
</reference>
<keyword evidence="5 6" id="KW-0539">Nucleus</keyword>
<dbReference type="PROSITE" id="PS00657">
    <property type="entry name" value="FORK_HEAD_1"/>
    <property type="match status" value="1"/>
</dbReference>
<dbReference type="EMBL" id="JAAWVQ010085596">
    <property type="protein sequence ID" value="MBN3279099.1"/>
    <property type="molecule type" value="Genomic_DNA"/>
</dbReference>
<comment type="subcellular location">
    <subcellularLocation>
        <location evidence="1 6">Nucleus</location>
    </subcellularLocation>
</comment>
<proteinExistence type="predicted"/>
<feature type="region of interest" description="Disordered" evidence="7">
    <location>
        <begin position="128"/>
        <end position="168"/>
    </location>
</feature>
<gene>
    <name evidence="9" type="primary">Foxj3_0</name>
    <name evidence="9" type="ORF">GTO93_0007817</name>
</gene>
<evidence type="ECO:0000256" key="7">
    <source>
        <dbReference type="SAM" id="MobiDB-lite"/>
    </source>
</evidence>
<evidence type="ECO:0000256" key="2">
    <source>
        <dbReference type="ARBA" id="ARBA00023015"/>
    </source>
</evidence>
<dbReference type="CDD" id="cd20052">
    <property type="entry name" value="FH_FOXJ3"/>
    <property type="match status" value="1"/>
</dbReference>
<dbReference type="SMART" id="SM00339">
    <property type="entry name" value="FH"/>
    <property type="match status" value="1"/>
</dbReference>
<evidence type="ECO:0000259" key="8">
    <source>
        <dbReference type="PROSITE" id="PS50039"/>
    </source>
</evidence>
<evidence type="ECO:0000256" key="6">
    <source>
        <dbReference type="PROSITE-ProRule" id="PRU00089"/>
    </source>
</evidence>
<feature type="non-terminal residue" evidence="9">
    <location>
        <position position="1"/>
    </location>
</feature>
<feature type="compositionally biased region" description="Low complexity" evidence="7">
    <location>
        <begin position="322"/>
        <end position="336"/>
    </location>
</feature>
<evidence type="ECO:0000313" key="10">
    <source>
        <dbReference type="Proteomes" id="UP001166093"/>
    </source>
</evidence>
<feature type="compositionally biased region" description="Polar residues" evidence="7">
    <location>
        <begin position="480"/>
        <end position="489"/>
    </location>
</feature>
<name>A0ABS2XXI4_POLSP</name>
<dbReference type="SUPFAM" id="SSF46785">
    <property type="entry name" value="Winged helix' DNA-binding domain"/>
    <property type="match status" value="1"/>
</dbReference>
<feature type="domain" description="Fork-head" evidence="8">
    <location>
        <begin position="63"/>
        <end position="158"/>
    </location>
</feature>
<keyword evidence="10" id="KW-1185">Reference proteome</keyword>
<dbReference type="InterPro" id="IPR030456">
    <property type="entry name" value="TF_fork_head_CS_2"/>
</dbReference>
<organism evidence="9 10">
    <name type="scientific">Polyodon spathula</name>
    <name type="common">North American paddlefish</name>
    <name type="synonym">Squalus spathula</name>
    <dbReference type="NCBI Taxonomy" id="7913"/>
    <lineage>
        <taxon>Eukaryota</taxon>
        <taxon>Metazoa</taxon>
        <taxon>Chordata</taxon>
        <taxon>Craniata</taxon>
        <taxon>Vertebrata</taxon>
        <taxon>Euteleostomi</taxon>
        <taxon>Actinopterygii</taxon>
        <taxon>Chondrostei</taxon>
        <taxon>Acipenseriformes</taxon>
        <taxon>Polyodontidae</taxon>
        <taxon>Polyodon</taxon>
    </lineage>
</organism>
<evidence type="ECO:0000256" key="3">
    <source>
        <dbReference type="ARBA" id="ARBA00023125"/>
    </source>
</evidence>
<dbReference type="PROSITE" id="PS00658">
    <property type="entry name" value="FORK_HEAD_2"/>
    <property type="match status" value="1"/>
</dbReference>
<dbReference type="PANTHER" id="PTHR46078">
    <property type="entry name" value="FORKHEAD BOX PROTEIN J2 FAMILY MEMBER"/>
    <property type="match status" value="1"/>
</dbReference>
<accession>A0ABS2XXI4</accession>
<keyword evidence="4" id="KW-0804">Transcription</keyword>
<feature type="non-terminal residue" evidence="9">
    <location>
        <position position="622"/>
    </location>
</feature>
<evidence type="ECO:0000313" key="9">
    <source>
        <dbReference type="EMBL" id="MBN3279099.1"/>
    </source>
</evidence>
<dbReference type="Proteomes" id="UP001166093">
    <property type="component" value="Unassembled WGS sequence"/>
</dbReference>
<dbReference type="InterPro" id="IPR036390">
    <property type="entry name" value="WH_DNA-bd_sf"/>
</dbReference>
<sequence>MTSELESSLTSMDWLPQLTMRAAIQKADATQNAHGPGMTKKNALLDPNTTLDQEEVQQHKDGKPPYSYASLITFAINSSPKKKMTLSEIYQWICDNFPYYREAGSGWKNSIRHNLSLNKCFLKVPRSKDDPGKGSYWAIDTNPKEDSLPTRPKKRPRSGERASTPYSLDSESLGMDCIISGSASPTLAMNTVTNKVALYNTDQDGSDSPRSSLNNSLSDQSLASVNLNSVGSVHSYTPVSSHPEPVSQSMTLQQQQPPSQAQYSMPERDKQLLFSEYNFEDLSASFRSLYKSVFEQSFSQQGLMTMPSESAQQQTHTSCSYQQSPSSTVSTHPHSSQNSLTNSGGQVPLSHPQQIHTQQQHPQNTHPVHTSPHPQQHSQHLSQHPQQHGQHPQQHGQHPSQHPQQHGQHPSQHPQQHGQHLSQHTSQQHGQHPSQHAQQHGQHPQQHGQHPQQHGQHPSQHPHAQQHHPNHQPLSHQAHPAQQQMPCNTGLPSDWYPNLDALKESCRIASSYNWADVDLSPFQGLKESMRQADLNNWSLDPSQIADLCSSINQFFTRTGVIPPQGVVQPPVCHTMHSNKPSQHIAPGNIYIDSRQSLPTSMMGPPGYPHIPPLNSAGPTMTG</sequence>
<feature type="DNA-binding region" description="Fork-head" evidence="6">
    <location>
        <begin position="63"/>
        <end position="158"/>
    </location>
</feature>
<dbReference type="Pfam" id="PF00250">
    <property type="entry name" value="Forkhead"/>
    <property type="match status" value="1"/>
</dbReference>
<dbReference type="InterPro" id="IPR036388">
    <property type="entry name" value="WH-like_DNA-bd_sf"/>
</dbReference>
<feature type="compositionally biased region" description="Polar residues" evidence="7">
    <location>
        <begin position="304"/>
        <end position="321"/>
    </location>
</feature>
<keyword evidence="3 6" id="KW-0238">DNA-binding</keyword>
<dbReference type="PRINTS" id="PR00053">
    <property type="entry name" value="FORKHEAD"/>
</dbReference>
<dbReference type="PANTHER" id="PTHR46078:SF2">
    <property type="entry name" value="FORK-HEAD DOMAIN-CONTAINING PROTEIN"/>
    <property type="match status" value="1"/>
</dbReference>
<evidence type="ECO:0000256" key="5">
    <source>
        <dbReference type="ARBA" id="ARBA00023242"/>
    </source>
</evidence>
<evidence type="ECO:0000256" key="1">
    <source>
        <dbReference type="ARBA" id="ARBA00004123"/>
    </source>
</evidence>
<protein>
    <submittedName>
        <fullName evidence="9">FOXJ3 protein</fullName>
    </submittedName>
</protein>
<feature type="region of interest" description="Disordered" evidence="7">
    <location>
        <begin position="234"/>
        <end position="264"/>
    </location>
</feature>
<evidence type="ECO:0000256" key="4">
    <source>
        <dbReference type="ARBA" id="ARBA00023163"/>
    </source>
</evidence>
<dbReference type="PROSITE" id="PS50039">
    <property type="entry name" value="FORK_HEAD_3"/>
    <property type="match status" value="1"/>
</dbReference>
<dbReference type="Gene3D" id="1.10.10.10">
    <property type="entry name" value="Winged helix-like DNA-binding domain superfamily/Winged helix DNA-binding domain"/>
    <property type="match status" value="1"/>
</dbReference>
<feature type="region of interest" description="Disordered" evidence="7">
    <location>
        <begin position="304"/>
        <end position="489"/>
    </location>
</feature>
<comment type="caution">
    <text evidence="9">The sequence shown here is derived from an EMBL/GenBank/DDBJ whole genome shotgun (WGS) entry which is preliminary data.</text>
</comment>